<keyword evidence="4" id="KW-0813">Transport</keyword>
<keyword evidence="6" id="KW-0145">Chemotaxis</keyword>
<evidence type="ECO:0000256" key="6">
    <source>
        <dbReference type="ARBA" id="ARBA00022500"/>
    </source>
</evidence>
<feature type="coiled-coil region" evidence="11">
    <location>
        <begin position="108"/>
        <end position="135"/>
    </location>
</feature>
<dbReference type="NCBIfam" id="TIGR02473">
    <property type="entry name" value="flagell_FliJ"/>
    <property type="match status" value="1"/>
</dbReference>
<dbReference type="PANTHER" id="PTHR38786">
    <property type="entry name" value="FLAGELLAR FLIJ PROTEIN"/>
    <property type="match status" value="1"/>
</dbReference>
<dbReference type="InterPro" id="IPR012823">
    <property type="entry name" value="Flagell_FliJ"/>
</dbReference>
<evidence type="ECO:0000256" key="10">
    <source>
        <dbReference type="ARBA" id="ARBA00023225"/>
    </source>
</evidence>
<keyword evidence="12" id="KW-0282">Flagellum</keyword>
<keyword evidence="9" id="KW-0472">Membrane</keyword>
<evidence type="ECO:0000256" key="1">
    <source>
        <dbReference type="ARBA" id="ARBA00004413"/>
    </source>
</evidence>
<accession>A0A1P8JSB5</accession>
<keyword evidence="8" id="KW-0653">Protein transport</keyword>
<proteinExistence type="inferred from homology"/>
<dbReference type="KEGG" id="rhy:RD110_05065"/>
<evidence type="ECO:0000256" key="9">
    <source>
        <dbReference type="ARBA" id="ARBA00023136"/>
    </source>
</evidence>
<keyword evidence="13" id="KW-1185">Reference proteome</keyword>
<keyword evidence="5" id="KW-1003">Cell membrane</keyword>
<dbReference type="GO" id="GO:0009288">
    <property type="term" value="C:bacterial-type flagellum"/>
    <property type="evidence" value="ECO:0007669"/>
    <property type="project" value="InterPro"/>
</dbReference>
<dbReference type="EMBL" id="CP019236">
    <property type="protein sequence ID" value="APW36647.1"/>
    <property type="molecule type" value="Genomic_DNA"/>
</dbReference>
<reference evidence="12 13" key="1">
    <citation type="submission" date="2017-01" db="EMBL/GenBank/DDBJ databases">
        <authorList>
            <person name="Mah S.A."/>
            <person name="Swanson W.J."/>
            <person name="Moy G.W."/>
            <person name="Vacquier V.D."/>
        </authorList>
    </citation>
    <scope>NUCLEOTIDE SEQUENCE [LARGE SCALE GENOMIC DNA]</scope>
    <source>
        <strain evidence="12 13">DCY110</strain>
    </source>
</reference>
<evidence type="ECO:0000256" key="7">
    <source>
        <dbReference type="ARBA" id="ARBA00022795"/>
    </source>
</evidence>
<keyword evidence="11" id="KW-0175">Coiled coil</keyword>
<dbReference type="AlphaFoldDB" id="A0A1P8JSB5"/>
<name>A0A1P8JSB5_9BURK</name>
<evidence type="ECO:0000256" key="4">
    <source>
        <dbReference type="ARBA" id="ARBA00022448"/>
    </source>
</evidence>
<evidence type="ECO:0000256" key="5">
    <source>
        <dbReference type="ARBA" id="ARBA00022475"/>
    </source>
</evidence>
<dbReference type="PANTHER" id="PTHR38786:SF1">
    <property type="entry name" value="FLAGELLAR FLIJ PROTEIN"/>
    <property type="match status" value="1"/>
</dbReference>
<keyword evidence="10" id="KW-1006">Bacterial flagellum protein export</keyword>
<dbReference type="RefSeq" id="WP_076197285.1">
    <property type="nucleotide sequence ID" value="NZ_CP019236.1"/>
</dbReference>
<dbReference type="GO" id="GO:0071973">
    <property type="term" value="P:bacterial-type flagellum-dependent cell motility"/>
    <property type="evidence" value="ECO:0007669"/>
    <property type="project" value="InterPro"/>
</dbReference>
<keyword evidence="12" id="KW-0969">Cilium</keyword>
<evidence type="ECO:0000256" key="2">
    <source>
        <dbReference type="ARBA" id="ARBA00010004"/>
    </source>
</evidence>
<evidence type="ECO:0000313" key="13">
    <source>
        <dbReference type="Proteomes" id="UP000186609"/>
    </source>
</evidence>
<evidence type="ECO:0000256" key="3">
    <source>
        <dbReference type="ARBA" id="ARBA00020392"/>
    </source>
</evidence>
<dbReference type="STRING" id="1842727.RD110_05065"/>
<dbReference type="GO" id="GO:0044781">
    <property type="term" value="P:bacterial-type flagellum organization"/>
    <property type="evidence" value="ECO:0007669"/>
    <property type="project" value="UniProtKB-KW"/>
</dbReference>
<keyword evidence="12" id="KW-0966">Cell projection</keyword>
<evidence type="ECO:0000256" key="8">
    <source>
        <dbReference type="ARBA" id="ARBA00022927"/>
    </source>
</evidence>
<keyword evidence="7" id="KW-1005">Bacterial flagellum biogenesis</keyword>
<gene>
    <name evidence="12" type="ORF">RD110_05065</name>
</gene>
<comment type="similarity">
    <text evidence="2">Belongs to the FliJ family.</text>
</comment>
<dbReference type="GO" id="GO:0006935">
    <property type="term" value="P:chemotaxis"/>
    <property type="evidence" value="ECO:0007669"/>
    <property type="project" value="UniProtKB-KW"/>
</dbReference>
<sequence>MSLLRTLGVAIDVASRKRDAASQALGQAQQRQIAAQNQLTQLETYANETEARWASQAQVCALPELMRHHYQFMERLNQAVQMQKQILAEQTHWVEVARKGLLDADIRVATLRQVLTNKQKEADRLHNRREQKQMDEFAALRFGKSIDRQFGEGI</sequence>
<dbReference type="Pfam" id="PF02050">
    <property type="entry name" value="FliJ"/>
    <property type="match status" value="1"/>
</dbReference>
<dbReference type="OrthoDB" id="9156338at2"/>
<dbReference type="InterPro" id="IPR053716">
    <property type="entry name" value="Flag_assembly_chemotaxis_eff"/>
</dbReference>
<dbReference type="GO" id="GO:0015031">
    <property type="term" value="P:protein transport"/>
    <property type="evidence" value="ECO:0007669"/>
    <property type="project" value="UniProtKB-KW"/>
</dbReference>
<dbReference type="InterPro" id="IPR052570">
    <property type="entry name" value="FliJ"/>
</dbReference>
<dbReference type="Gene3D" id="1.10.287.1700">
    <property type="match status" value="1"/>
</dbReference>
<comment type="subcellular location">
    <subcellularLocation>
        <location evidence="1">Cell membrane</location>
        <topology evidence="1">Peripheral membrane protein</topology>
        <orientation evidence="1">Cytoplasmic side</orientation>
    </subcellularLocation>
</comment>
<evidence type="ECO:0000256" key="11">
    <source>
        <dbReference type="SAM" id="Coils"/>
    </source>
</evidence>
<organism evidence="12 13">
    <name type="scientific">Rhodoferax koreensis</name>
    <dbReference type="NCBI Taxonomy" id="1842727"/>
    <lineage>
        <taxon>Bacteria</taxon>
        <taxon>Pseudomonadati</taxon>
        <taxon>Pseudomonadota</taxon>
        <taxon>Betaproteobacteria</taxon>
        <taxon>Burkholderiales</taxon>
        <taxon>Comamonadaceae</taxon>
        <taxon>Rhodoferax</taxon>
    </lineage>
</organism>
<dbReference type="Proteomes" id="UP000186609">
    <property type="component" value="Chromosome"/>
</dbReference>
<evidence type="ECO:0000313" key="12">
    <source>
        <dbReference type="EMBL" id="APW36647.1"/>
    </source>
</evidence>
<dbReference type="GO" id="GO:0005886">
    <property type="term" value="C:plasma membrane"/>
    <property type="evidence" value="ECO:0007669"/>
    <property type="project" value="UniProtKB-SubCell"/>
</dbReference>
<protein>
    <recommendedName>
        <fullName evidence="3">Flagellar FliJ protein</fullName>
    </recommendedName>
</protein>